<organism evidence="2 3">
    <name type="scientific">Desulfolutivibrio sulfodismutans</name>
    <dbReference type="NCBI Taxonomy" id="63561"/>
    <lineage>
        <taxon>Bacteria</taxon>
        <taxon>Pseudomonadati</taxon>
        <taxon>Thermodesulfobacteriota</taxon>
        <taxon>Desulfovibrionia</taxon>
        <taxon>Desulfovibrionales</taxon>
        <taxon>Desulfovibrionaceae</taxon>
        <taxon>Desulfolutivibrio</taxon>
    </lineage>
</organism>
<gene>
    <name evidence="2" type="ORF">G3N56_11765</name>
</gene>
<dbReference type="EMBL" id="JAAGRQ010000047">
    <property type="protein sequence ID" value="NDY57417.1"/>
    <property type="molecule type" value="Genomic_DNA"/>
</dbReference>
<accession>A0A7K3NMR4</accession>
<evidence type="ECO:0000313" key="3">
    <source>
        <dbReference type="Proteomes" id="UP000469724"/>
    </source>
</evidence>
<dbReference type="Proteomes" id="UP000469724">
    <property type="component" value="Unassembled WGS sequence"/>
</dbReference>
<dbReference type="Pfam" id="PF09669">
    <property type="entry name" value="Phage_pRha"/>
    <property type="match status" value="1"/>
</dbReference>
<evidence type="ECO:0000256" key="1">
    <source>
        <dbReference type="SAM" id="MobiDB-lite"/>
    </source>
</evidence>
<comment type="caution">
    <text evidence="2">The sequence shown here is derived from an EMBL/GenBank/DDBJ whole genome shotgun (WGS) entry which is preliminary data.</text>
</comment>
<name>A0A7K3NMR4_9BACT</name>
<proteinExistence type="predicted"/>
<evidence type="ECO:0000313" key="2">
    <source>
        <dbReference type="EMBL" id="NDY57417.1"/>
    </source>
</evidence>
<dbReference type="NCBIfam" id="TIGR02681">
    <property type="entry name" value="phage_pRha"/>
    <property type="match status" value="1"/>
</dbReference>
<sequence>MSLSLSQTPSVPVTVEFLPGERPAVRSVELAQHFGLKHKNVLRDIDDLTRKLPESFCRLNFEPTEAEVVVPASGGMRKDRAYLLTRDAFTLLVMGWNSTRAMEWKLRYIEAFNTLERAALENARSEALADGARAALAVPPERLHRINQAVRYHQKGLNCIEIGKLLDVSRDVVWRLVRQARTLGLLPASGPTSGPAAASRAARGLAQ</sequence>
<dbReference type="RefSeq" id="WP_163302458.1">
    <property type="nucleotide sequence ID" value="NZ_JAAGRQ010000047.1"/>
</dbReference>
<reference evidence="2 3" key="1">
    <citation type="submission" date="2020-02" db="EMBL/GenBank/DDBJ databases">
        <title>Comparative genomics of sulfur disproportionating microorganisms.</title>
        <authorList>
            <person name="Ward L.M."/>
            <person name="Bertran E."/>
            <person name="Johnston D.T."/>
        </authorList>
    </citation>
    <scope>NUCLEOTIDE SEQUENCE [LARGE SCALE GENOMIC DNA]</scope>
    <source>
        <strain evidence="2 3">DSM 3696</strain>
    </source>
</reference>
<protein>
    <recommendedName>
        <fullName evidence="4">Rha family transcriptional regulator</fullName>
    </recommendedName>
</protein>
<dbReference type="AlphaFoldDB" id="A0A7K3NMR4"/>
<feature type="region of interest" description="Disordered" evidence="1">
    <location>
        <begin position="188"/>
        <end position="207"/>
    </location>
</feature>
<keyword evidence="3" id="KW-1185">Reference proteome</keyword>
<evidence type="ECO:0008006" key="4">
    <source>
        <dbReference type="Google" id="ProtNLM"/>
    </source>
</evidence>
<dbReference type="InterPro" id="IPR014054">
    <property type="entry name" value="Phage_regulatory_Rha"/>
</dbReference>